<dbReference type="Proteomes" id="UP000240971">
    <property type="component" value="Unassembled WGS sequence"/>
</dbReference>
<dbReference type="EMBL" id="PYAW01000005">
    <property type="protein sequence ID" value="PSL44642.1"/>
    <property type="molecule type" value="Genomic_DNA"/>
</dbReference>
<keyword evidence="2" id="KW-1185">Reference proteome</keyword>
<accession>A0A2P8HEJ4</accession>
<reference evidence="1 2" key="1">
    <citation type="submission" date="2018-03" db="EMBL/GenBank/DDBJ databases">
        <title>Genomic Encyclopedia of Archaeal and Bacterial Type Strains, Phase II (KMG-II): from individual species to whole genera.</title>
        <authorList>
            <person name="Goeker M."/>
        </authorList>
    </citation>
    <scope>NUCLEOTIDE SEQUENCE [LARGE SCALE GENOMIC DNA]</scope>
    <source>
        <strain evidence="1 2">DSM 24859</strain>
    </source>
</reference>
<sequence length="34" mass="4078">MKKLEYYNYIIINTNINIVLIGKKTDQINDNIYT</sequence>
<evidence type="ECO:0000313" key="1">
    <source>
        <dbReference type="EMBL" id="PSL44642.1"/>
    </source>
</evidence>
<evidence type="ECO:0000313" key="2">
    <source>
        <dbReference type="Proteomes" id="UP000240971"/>
    </source>
</evidence>
<gene>
    <name evidence="1" type="ORF">CLV51_10514</name>
</gene>
<proteinExistence type="predicted"/>
<dbReference type="AlphaFoldDB" id="A0A2P8HEJ4"/>
<organism evidence="1 2">
    <name type="scientific">Chitinophaga niastensis</name>
    <dbReference type="NCBI Taxonomy" id="536980"/>
    <lineage>
        <taxon>Bacteria</taxon>
        <taxon>Pseudomonadati</taxon>
        <taxon>Bacteroidota</taxon>
        <taxon>Chitinophagia</taxon>
        <taxon>Chitinophagales</taxon>
        <taxon>Chitinophagaceae</taxon>
        <taxon>Chitinophaga</taxon>
    </lineage>
</organism>
<protein>
    <submittedName>
        <fullName evidence="1">Uncharacterized protein</fullName>
    </submittedName>
</protein>
<comment type="caution">
    <text evidence="1">The sequence shown here is derived from an EMBL/GenBank/DDBJ whole genome shotgun (WGS) entry which is preliminary data.</text>
</comment>
<name>A0A2P8HEJ4_CHINA</name>